<dbReference type="Proteomes" id="UP000183995">
    <property type="component" value="Unassembled WGS sequence"/>
</dbReference>
<reference evidence="6 7" key="1">
    <citation type="submission" date="2016-11" db="EMBL/GenBank/DDBJ databases">
        <authorList>
            <person name="Jaros S."/>
            <person name="Januszkiewicz K."/>
            <person name="Wedrychowicz H."/>
        </authorList>
    </citation>
    <scope>NUCLEOTIDE SEQUENCE [LARGE SCALE GENOMIC DNA]</scope>
    <source>
        <strain evidence="6 7">DSM 10068</strain>
    </source>
</reference>
<keyword evidence="7" id="KW-1185">Reference proteome</keyword>
<dbReference type="OrthoDB" id="9804734at2"/>
<evidence type="ECO:0000256" key="2">
    <source>
        <dbReference type="ARBA" id="ARBA00023002"/>
    </source>
</evidence>
<dbReference type="PROSITE" id="PS00913">
    <property type="entry name" value="ADH_IRON_1"/>
    <property type="match status" value="1"/>
</dbReference>
<dbReference type="InterPro" id="IPR001670">
    <property type="entry name" value="ADH_Fe/GldA"/>
</dbReference>
<proteinExistence type="inferred from homology"/>
<keyword evidence="3" id="KW-0520">NAD</keyword>
<evidence type="ECO:0000256" key="1">
    <source>
        <dbReference type="ARBA" id="ARBA00007358"/>
    </source>
</evidence>
<dbReference type="PANTHER" id="PTHR11496">
    <property type="entry name" value="ALCOHOL DEHYDROGENASE"/>
    <property type="match status" value="1"/>
</dbReference>
<dbReference type="AlphaFoldDB" id="A0A1M5UHM0"/>
<dbReference type="PANTHER" id="PTHR11496:SF102">
    <property type="entry name" value="ALCOHOL DEHYDROGENASE 4"/>
    <property type="match status" value="1"/>
</dbReference>
<accession>A0A1M5UHM0</accession>
<dbReference type="SUPFAM" id="SSF56796">
    <property type="entry name" value="Dehydroquinate synthase-like"/>
    <property type="match status" value="1"/>
</dbReference>
<dbReference type="InterPro" id="IPR018211">
    <property type="entry name" value="ADH_Fe_CS"/>
</dbReference>
<evidence type="ECO:0000259" key="5">
    <source>
        <dbReference type="Pfam" id="PF25137"/>
    </source>
</evidence>
<dbReference type="GO" id="GO:0046872">
    <property type="term" value="F:metal ion binding"/>
    <property type="evidence" value="ECO:0007669"/>
    <property type="project" value="InterPro"/>
</dbReference>
<dbReference type="Pfam" id="PF00465">
    <property type="entry name" value="Fe-ADH"/>
    <property type="match status" value="1"/>
</dbReference>
<evidence type="ECO:0000313" key="7">
    <source>
        <dbReference type="Proteomes" id="UP000183995"/>
    </source>
</evidence>
<dbReference type="Gene3D" id="1.20.1090.10">
    <property type="entry name" value="Dehydroquinate synthase-like - alpha domain"/>
    <property type="match status" value="1"/>
</dbReference>
<evidence type="ECO:0000259" key="4">
    <source>
        <dbReference type="Pfam" id="PF00465"/>
    </source>
</evidence>
<dbReference type="EMBL" id="FQXV01000001">
    <property type="protein sequence ID" value="SHH62469.1"/>
    <property type="molecule type" value="Genomic_DNA"/>
</dbReference>
<name>A0A1M5UHM0_9FIRM</name>
<protein>
    <submittedName>
        <fullName evidence="6">1,3-propanediol dehydrogenase</fullName>
    </submittedName>
</protein>
<organism evidence="6 7">
    <name type="scientific">Sporobacter termitidis DSM 10068</name>
    <dbReference type="NCBI Taxonomy" id="1123282"/>
    <lineage>
        <taxon>Bacteria</taxon>
        <taxon>Bacillati</taxon>
        <taxon>Bacillota</taxon>
        <taxon>Clostridia</taxon>
        <taxon>Eubacteriales</taxon>
        <taxon>Oscillospiraceae</taxon>
        <taxon>Sporobacter</taxon>
    </lineage>
</organism>
<dbReference type="RefSeq" id="WP_073076062.1">
    <property type="nucleotide sequence ID" value="NZ_FQXV01000001.1"/>
</dbReference>
<dbReference type="GO" id="GO:0004022">
    <property type="term" value="F:alcohol dehydrogenase (NAD+) activity"/>
    <property type="evidence" value="ECO:0007669"/>
    <property type="project" value="UniProtKB-ARBA"/>
</dbReference>
<dbReference type="InterPro" id="IPR039697">
    <property type="entry name" value="Alcohol_dehydrogenase_Fe"/>
</dbReference>
<evidence type="ECO:0000256" key="3">
    <source>
        <dbReference type="ARBA" id="ARBA00023027"/>
    </source>
</evidence>
<dbReference type="Gene3D" id="3.40.50.1970">
    <property type="match status" value="1"/>
</dbReference>
<keyword evidence="2" id="KW-0560">Oxidoreductase</keyword>
<feature type="domain" description="Alcohol dehydrogenase iron-type/glycerol dehydrogenase GldA" evidence="4">
    <location>
        <begin position="10"/>
        <end position="174"/>
    </location>
</feature>
<sequence length="384" mass="40802">MYQQFSHSATVIFGWGVVSVLGEKVKELGCKKAMCVIDKGIEGTNIPGKVIKSLTDAGLDVVTFSGVVADPPVEIVDEGAALAKKEGVDCLIGIGGGSSMDTAKAISILLTKPGQAKDYILAKPIYIDTKTPVILVPTTAGTGSEVTSVAIISRPDANAKWSVFVNTTYAIVDPELTLSLPKRETANTGLDALSHAMEAMTTVNWNPHSDVMGEAAIRKITEHLVTAYNEPGNKEARTGMMLAANFAGLAFNDPITHIGHAAADALSCRFHTPHGYNCGICLPTAMKITAPATPEKMRVIAEAMGVSVTGKETGEELGDIAADKIRELMRAVNIKSLKESGFKREDVLSLAPDVVSNHLASYCPVKITEDKAREILADIYDSYQ</sequence>
<dbReference type="CDD" id="cd14863">
    <property type="entry name" value="Fe-ADH-like"/>
    <property type="match status" value="1"/>
</dbReference>
<feature type="domain" description="Fe-containing alcohol dehydrogenase-like C-terminal" evidence="5">
    <location>
        <begin position="185"/>
        <end position="379"/>
    </location>
</feature>
<evidence type="ECO:0000313" key="6">
    <source>
        <dbReference type="EMBL" id="SHH62469.1"/>
    </source>
</evidence>
<dbReference type="Pfam" id="PF25137">
    <property type="entry name" value="ADH_Fe_C"/>
    <property type="match status" value="1"/>
</dbReference>
<gene>
    <name evidence="6" type="ORF">SAMN02745823_00528</name>
</gene>
<comment type="similarity">
    <text evidence="1">Belongs to the iron-containing alcohol dehydrogenase family.</text>
</comment>
<dbReference type="FunFam" id="3.40.50.1970:FF:000003">
    <property type="entry name" value="Alcohol dehydrogenase, iron-containing"/>
    <property type="match status" value="1"/>
</dbReference>
<dbReference type="InterPro" id="IPR056798">
    <property type="entry name" value="ADH_Fe_C"/>
</dbReference>
<dbReference type="STRING" id="1123282.SAMN02745823_00528"/>